<dbReference type="RefSeq" id="XP_013331956.1">
    <property type="nucleotide sequence ID" value="XM_013476502.1"/>
</dbReference>
<evidence type="ECO:0000313" key="7">
    <source>
        <dbReference type="EMBL" id="KKA25344.1"/>
    </source>
</evidence>
<evidence type="ECO:0000256" key="6">
    <source>
        <dbReference type="SAM" id="Phobius"/>
    </source>
</evidence>
<feature type="transmembrane region" description="Helical" evidence="6">
    <location>
        <begin position="250"/>
        <end position="268"/>
    </location>
</feature>
<name>A0A0F4Z485_RASE3</name>
<dbReference type="PANTHER" id="PTHR11785:SF382">
    <property type="entry name" value="LOW-AFFINITY METHIONINE PERMEASE"/>
    <property type="match status" value="1"/>
</dbReference>
<dbReference type="Proteomes" id="UP000053958">
    <property type="component" value="Unassembled WGS sequence"/>
</dbReference>
<dbReference type="OrthoDB" id="5982228at2759"/>
<comment type="caution">
    <text evidence="7">The sequence shown here is derived from an EMBL/GenBank/DDBJ whole genome shotgun (WGS) entry which is preliminary data.</text>
</comment>
<dbReference type="GeneID" id="25312715"/>
<dbReference type="AlphaFoldDB" id="A0A0F4Z485"/>
<evidence type="ECO:0000256" key="2">
    <source>
        <dbReference type="ARBA" id="ARBA00022692"/>
    </source>
</evidence>
<feature type="transmembrane region" description="Helical" evidence="6">
    <location>
        <begin position="142"/>
        <end position="163"/>
    </location>
</feature>
<feature type="region of interest" description="Disordered" evidence="5">
    <location>
        <begin position="33"/>
        <end position="55"/>
    </location>
</feature>
<reference evidence="7 8" key="1">
    <citation type="submission" date="2015-04" db="EMBL/GenBank/DDBJ databases">
        <authorList>
            <person name="Heijne W.H."/>
            <person name="Fedorova N.D."/>
            <person name="Nierman W.C."/>
            <person name="Vollebregt A.W."/>
            <person name="Zhao Z."/>
            <person name="Wu L."/>
            <person name="Kumar M."/>
            <person name="Stam H."/>
            <person name="van den Berg M.A."/>
            <person name="Pel H.J."/>
        </authorList>
    </citation>
    <scope>NUCLEOTIDE SEQUENCE [LARGE SCALE GENOMIC DNA]</scope>
    <source>
        <strain evidence="7 8">CBS 393.64</strain>
    </source>
</reference>
<dbReference type="Pfam" id="PF13520">
    <property type="entry name" value="AA_permease_2"/>
    <property type="match status" value="1"/>
</dbReference>
<sequence>MHGFPRISRQFHGEGISTAASPLLSTFSEITCRTPTTPRTQHHNEGNSNNTQRNYHPAASILSTLTPRDDDSDLHRHKRVFACPSLHSGADSTDSDEPRSSDKHIWARSPLTPCFLASEAPYTPDDSNDGAKLGTLSAINIIVGKTVGVGVYSVPSSIFAGVGSVGMSIMMWVLGALISFCGLAVYLDLGTAIPRSGGERVYLERIFRKPYMLSTCMFLAYVVLLGFSAPNCIILGEYAVYIIGGTPNGWNARSIGVGVITLSCLIHARAPKLGLKVINILGVAKIIIMIAFVILGFASLFRGQESKQYGQVSQTTAERNFASIWAGSSTQPYDYATALLKVIYCFRGYSAANQVLSDVKNPKKTLRLAAPIALGLVSVGYVLVNVAYFLVVDKEDFKASGVAVGAHFFRNVFGKLVGERVLPCLIVLSAFGNIAATSFAQARVNQELGCDGLLPFPSLWHIGQKTEKAPPLAGLFLHWLVSVIVILIPSGDVYAFLVDVGGYPVSVISVAVAGGLLYLHRSSRADWAASAIHYKARTTYVVIFIAANAVLLVLPWVPPVDGKGDGSLPYYAYPMTGLAILALGGIYWVWWRWGMRVRTQTIPRLRAAMAPRTHRHQQAKNFDEVEIPLMGLLSEENSDQEANIDVEVGG</sequence>
<feature type="transmembrane region" description="Helical" evidence="6">
    <location>
        <begin position="500"/>
        <end position="519"/>
    </location>
</feature>
<dbReference type="InterPro" id="IPR002293">
    <property type="entry name" value="AA/rel_permease1"/>
</dbReference>
<feature type="transmembrane region" description="Helical" evidence="6">
    <location>
        <begin position="368"/>
        <end position="391"/>
    </location>
</feature>
<feature type="transmembrane region" description="Helical" evidence="6">
    <location>
        <begin position="169"/>
        <end position="189"/>
    </location>
</feature>
<comment type="subcellular location">
    <subcellularLocation>
        <location evidence="1">Membrane</location>
        <topology evidence="1">Multi-pass membrane protein</topology>
    </subcellularLocation>
</comment>
<dbReference type="PANTHER" id="PTHR11785">
    <property type="entry name" value="AMINO ACID TRANSPORTER"/>
    <property type="match status" value="1"/>
</dbReference>
<organism evidence="7 8">
    <name type="scientific">Rasamsonia emersonii (strain ATCC 16479 / CBS 393.64 / IMI 116815)</name>
    <dbReference type="NCBI Taxonomy" id="1408163"/>
    <lineage>
        <taxon>Eukaryota</taxon>
        <taxon>Fungi</taxon>
        <taxon>Dikarya</taxon>
        <taxon>Ascomycota</taxon>
        <taxon>Pezizomycotina</taxon>
        <taxon>Eurotiomycetes</taxon>
        <taxon>Eurotiomycetidae</taxon>
        <taxon>Eurotiales</taxon>
        <taxon>Trichocomaceae</taxon>
        <taxon>Rasamsonia</taxon>
    </lineage>
</organism>
<dbReference type="GO" id="GO:0015179">
    <property type="term" value="F:L-amino acid transmembrane transporter activity"/>
    <property type="evidence" value="ECO:0007669"/>
    <property type="project" value="TreeGrafter"/>
</dbReference>
<keyword evidence="2 6" id="KW-0812">Transmembrane</keyword>
<feature type="transmembrane region" description="Helical" evidence="6">
    <location>
        <begin position="570"/>
        <end position="590"/>
    </location>
</feature>
<keyword evidence="8" id="KW-1185">Reference proteome</keyword>
<feature type="transmembrane region" description="Helical" evidence="6">
    <location>
        <begin position="210"/>
        <end position="230"/>
    </location>
</feature>
<evidence type="ECO:0000256" key="1">
    <source>
        <dbReference type="ARBA" id="ARBA00004141"/>
    </source>
</evidence>
<gene>
    <name evidence="7" type="ORF">T310_0661</name>
</gene>
<accession>A0A0F4Z485</accession>
<dbReference type="GO" id="GO:0016020">
    <property type="term" value="C:membrane"/>
    <property type="evidence" value="ECO:0007669"/>
    <property type="project" value="UniProtKB-SubCell"/>
</dbReference>
<evidence type="ECO:0000256" key="4">
    <source>
        <dbReference type="ARBA" id="ARBA00023136"/>
    </source>
</evidence>
<dbReference type="Gene3D" id="1.20.1740.10">
    <property type="entry name" value="Amino acid/polyamine transporter I"/>
    <property type="match status" value="1"/>
</dbReference>
<dbReference type="STRING" id="1408163.A0A0F4Z485"/>
<protein>
    <submittedName>
        <fullName evidence="7">Amino acid transporter</fullName>
    </submittedName>
</protein>
<keyword evidence="3 6" id="KW-1133">Transmembrane helix</keyword>
<feature type="transmembrane region" description="Helical" evidence="6">
    <location>
        <begin position="280"/>
        <end position="301"/>
    </location>
</feature>
<evidence type="ECO:0000256" key="3">
    <source>
        <dbReference type="ARBA" id="ARBA00022989"/>
    </source>
</evidence>
<keyword evidence="4 6" id="KW-0472">Membrane</keyword>
<dbReference type="InterPro" id="IPR050598">
    <property type="entry name" value="AminoAcid_Transporter"/>
</dbReference>
<evidence type="ECO:0000256" key="5">
    <source>
        <dbReference type="SAM" id="MobiDB-lite"/>
    </source>
</evidence>
<feature type="transmembrane region" description="Helical" evidence="6">
    <location>
        <begin position="469"/>
        <end position="488"/>
    </location>
</feature>
<dbReference type="EMBL" id="LASV01000025">
    <property type="protein sequence ID" value="KKA25344.1"/>
    <property type="molecule type" value="Genomic_DNA"/>
</dbReference>
<proteinExistence type="predicted"/>
<evidence type="ECO:0000313" key="8">
    <source>
        <dbReference type="Proteomes" id="UP000053958"/>
    </source>
</evidence>
<feature type="transmembrane region" description="Helical" evidence="6">
    <location>
        <begin position="540"/>
        <end position="558"/>
    </location>
</feature>